<evidence type="ECO:0000256" key="2">
    <source>
        <dbReference type="SAM" id="SignalP"/>
    </source>
</evidence>
<dbReference type="AlphaFoldDB" id="A0A7X1NRK2"/>
<evidence type="ECO:0008006" key="5">
    <source>
        <dbReference type="Google" id="ProtNLM"/>
    </source>
</evidence>
<organism evidence="3 4">
    <name type="scientific">Arthrobacter bussei</name>
    <dbReference type="NCBI Taxonomy" id="2594179"/>
    <lineage>
        <taxon>Bacteria</taxon>
        <taxon>Bacillati</taxon>
        <taxon>Actinomycetota</taxon>
        <taxon>Actinomycetes</taxon>
        <taxon>Micrococcales</taxon>
        <taxon>Micrococcaceae</taxon>
        <taxon>Arthrobacter</taxon>
    </lineage>
</organism>
<name>A0A7X1NRK2_9MICC</name>
<feature type="compositionally biased region" description="Low complexity" evidence="1">
    <location>
        <begin position="35"/>
        <end position="69"/>
    </location>
</feature>
<dbReference type="PROSITE" id="PS51257">
    <property type="entry name" value="PROKAR_LIPOPROTEIN"/>
    <property type="match status" value="1"/>
</dbReference>
<gene>
    <name evidence="3" type="ORF">FNH21_12390</name>
</gene>
<keyword evidence="2" id="KW-0732">Signal</keyword>
<protein>
    <recommendedName>
        <fullName evidence="5">Lipoprotein</fullName>
    </recommendedName>
</protein>
<dbReference type="Proteomes" id="UP000326464">
    <property type="component" value="Unassembled WGS sequence"/>
</dbReference>
<feature type="region of interest" description="Disordered" evidence="1">
    <location>
        <begin position="23"/>
        <end position="72"/>
    </location>
</feature>
<comment type="caution">
    <text evidence="3">The sequence shown here is derived from an EMBL/GenBank/DDBJ whole genome shotgun (WGS) entry which is preliminary data.</text>
</comment>
<feature type="signal peptide" evidence="2">
    <location>
        <begin position="1"/>
        <end position="23"/>
    </location>
</feature>
<dbReference type="RefSeq" id="WP_152816161.1">
    <property type="nucleotide sequence ID" value="NZ_VJXX01000004.1"/>
</dbReference>
<accession>A0A7X1NRK2</accession>
<evidence type="ECO:0000313" key="4">
    <source>
        <dbReference type="Proteomes" id="UP000326464"/>
    </source>
</evidence>
<reference evidence="4" key="1">
    <citation type="submission" date="2019-07" db="EMBL/GenBank/DDBJ databases">
        <title>Arthrobacter KR32 sp. nov., isolated from mountain cheese made of cows milk.</title>
        <authorList>
            <person name="Flegler A."/>
        </authorList>
    </citation>
    <scope>NUCLEOTIDE SEQUENCE [LARGE SCALE GENOMIC DNA]</scope>
    <source>
        <strain evidence="4">KR32</strain>
    </source>
</reference>
<evidence type="ECO:0000313" key="3">
    <source>
        <dbReference type="EMBL" id="MPY11503.1"/>
    </source>
</evidence>
<keyword evidence="4" id="KW-1185">Reference proteome</keyword>
<feature type="chain" id="PRO_5030526423" description="Lipoprotein" evidence="2">
    <location>
        <begin position="24"/>
        <end position="160"/>
    </location>
</feature>
<feature type="compositionally biased region" description="Polar residues" evidence="1">
    <location>
        <begin position="23"/>
        <end position="33"/>
    </location>
</feature>
<dbReference type="EMBL" id="VJXX01000004">
    <property type="protein sequence ID" value="MPY11503.1"/>
    <property type="molecule type" value="Genomic_DNA"/>
</dbReference>
<evidence type="ECO:0000256" key="1">
    <source>
        <dbReference type="SAM" id="MobiDB-lite"/>
    </source>
</evidence>
<sequence>MRIPPSVVGLCALALALAGCSQGDPSPTGTTLTMPAGPYAEPAPGEGPASGAPSPDAGGATGSAATDPSPHCVIVAGGMTTAMLAPLSLRSSTDAEDLETLEEQLLVLRDKVPAELHDDFTRLATSVEAPPEGSGTFDEKAFRRAMTPVQDWLGRHCDRS</sequence>
<dbReference type="OrthoDB" id="4951285at2"/>
<proteinExistence type="predicted"/>